<dbReference type="SMART" id="SM00421">
    <property type="entry name" value="HTH_LUXR"/>
    <property type="match status" value="1"/>
</dbReference>
<dbReference type="PANTHER" id="PTHR43214">
    <property type="entry name" value="TWO-COMPONENT RESPONSE REGULATOR"/>
    <property type="match status" value="1"/>
</dbReference>
<dbReference type="PROSITE" id="PS50043">
    <property type="entry name" value="HTH_LUXR_2"/>
    <property type="match status" value="1"/>
</dbReference>
<dbReference type="EMBL" id="RXFT01000012">
    <property type="protein sequence ID" value="RUR70326.1"/>
    <property type="molecule type" value="Genomic_DNA"/>
</dbReference>
<dbReference type="GO" id="GO:0006355">
    <property type="term" value="P:regulation of DNA-templated transcription"/>
    <property type="evidence" value="ECO:0007669"/>
    <property type="project" value="InterPro"/>
</dbReference>
<dbReference type="CDD" id="cd06170">
    <property type="entry name" value="LuxR_C_like"/>
    <property type="match status" value="1"/>
</dbReference>
<accession>A0A3S0XV29</accession>
<dbReference type="InterPro" id="IPR016032">
    <property type="entry name" value="Sig_transdc_resp-reg_C-effctor"/>
</dbReference>
<evidence type="ECO:0000259" key="2">
    <source>
        <dbReference type="PROSITE" id="PS50043"/>
    </source>
</evidence>
<dbReference type="InterPro" id="IPR039420">
    <property type="entry name" value="WalR-like"/>
</dbReference>
<sequence length="211" mass="22365">MRSTSAPRKQVREGKAINTIDFALRRPGQDNDPPAAGQCSLPPLFMMQSLHAPEEIAVPMHPGHSAHAMAVAGALCELFTQASEVQLAFLLRSIETGDAPAAARAAQGILGAIASSAARCEPASDAPAAPLSSRELKVLCMIAGGSTNRQIADATHRSINTIEAQVKSMYRKLGVRSRTQAVREAMQRGLLMWRDEGAPVAVVRTQSSALC</sequence>
<evidence type="ECO:0000313" key="3">
    <source>
        <dbReference type="EMBL" id="RUR70326.1"/>
    </source>
</evidence>
<evidence type="ECO:0000313" key="4">
    <source>
        <dbReference type="Proteomes" id="UP000281118"/>
    </source>
</evidence>
<name>A0A3S0XV29_9BURK</name>
<comment type="caution">
    <text evidence="3">The sequence shown here is derived from an EMBL/GenBank/DDBJ whole genome shotgun (WGS) entry which is preliminary data.</text>
</comment>
<dbReference type="Gene3D" id="1.10.10.10">
    <property type="entry name" value="Winged helix-like DNA-binding domain superfamily/Winged helix DNA-binding domain"/>
    <property type="match status" value="1"/>
</dbReference>
<proteinExistence type="predicted"/>
<organism evidence="3 4">
    <name type="scientific">Variovorax guangxiensis</name>
    <dbReference type="NCBI Taxonomy" id="1775474"/>
    <lineage>
        <taxon>Bacteria</taxon>
        <taxon>Pseudomonadati</taxon>
        <taxon>Pseudomonadota</taxon>
        <taxon>Betaproteobacteria</taxon>
        <taxon>Burkholderiales</taxon>
        <taxon>Comamonadaceae</taxon>
        <taxon>Variovorax</taxon>
    </lineage>
</organism>
<feature type="domain" description="HTH luxR-type" evidence="2">
    <location>
        <begin position="124"/>
        <end position="189"/>
    </location>
</feature>
<keyword evidence="1" id="KW-0238">DNA-binding</keyword>
<dbReference type="InterPro" id="IPR000792">
    <property type="entry name" value="Tscrpt_reg_LuxR_C"/>
</dbReference>
<dbReference type="SUPFAM" id="SSF46894">
    <property type="entry name" value="C-terminal effector domain of the bipartite response regulators"/>
    <property type="match status" value="1"/>
</dbReference>
<gene>
    <name evidence="3" type="ORF">EJP67_25040</name>
</gene>
<dbReference type="AlphaFoldDB" id="A0A3S0XV29"/>
<reference evidence="3 4" key="1">
    <citation type="submission" date="2018-12" db="EMBL/GenBank/DDBJ databases">
        <title>The genome sequences of Variovorax guangxiensis DSM 27352.</title>
        <authorList>
            <person name="Gao J."/>
            <person name="Sun J."/>
        </authorList>
    </citation>
    <scope>NUCLEOTIDE SEQUENCE [LARGE SCALE GENOMIC DNA]</scope>
    <source>
        <strain evidence="3 4">DSM 27352</strain>
    </source>
</reference>
<protein>
    <submittedName>
        <fullName evidence="3">Response regulator transcription factor</fullName>
    </submittedName>
</protein>
<dbReference type="OrthoDB" id="8851074at2"/>
<dbReference type="PANTHER" id="PTHR43214:SF43">
    <property type="entry name" value="TWO-COMPONENT RESPONSE REGULATOR"/>
    <property type="match status" value="1"/>
</dbReference>
<dbReference type="GO" id="GO:0003677">
    <property type="term" value="F:DNA binding"/>
    <property type="evidence" value="ECO:0007669"/>
    <property type="project" value="UniProtKB-KW"/>
</dbReference>
<dbReference type="Pfam" id="PF00196">
    <property type="entry name" value="GerE"/>
    <property type="match status" value="1"/>
</dbReference>
<dbReference type="PROSITE" id="PS00622">
    <property type="entry name" value="HTH_LUXR_1"/>
    <property type="match status" value="1"/>
</dbReference>
<dbReference type="Proteomes" id="UP000281118">
    <property type="component" value="Unassembled WGS sequence"/>
</dbReference>
<dbReference type="PRINTS" id="PR00038">
    <property type="entry name" value="HTHLUXR"/>
</dbReference>
<evidence type="ECO:0000256" key="1">
    <source>
        <dbReference type="ARBA" id="ARBA00023125"/>
    </source>
</evidence>
<dbReference type="InterPro" id="IPR036388">
    <property type="entry name" value="WH-like_DNA-bd_sf"/>
</dbReference>